<protein>
    <recommendedName>
        <fullName evidence="6">Protein kinase domain-containing protein</fullName>
    </recommendedName>
</protein>
<reference evidence="7" key="1">
    <citation type="submission" date="2020-05" db="EMBL/GenBank/DDBJ databases">
        <title>WGS assembly of Panicum virgatum.</title>
        <authorList>
            <person name="Lovell J.T."/>
            <person name="Jenkins J."/>
            <person name="Shu S."/>
            <person name="Juenger T.E."/>
            <person name="Schmutz J."/>
        </authorList>
    </citation>
    <scope>NUCLEOTIDE SEQUENCE</scope>
    <source>
        <strain evidence="7">AP13</strain>
    </source>
</reference>
<comment type="caution">
    <text evidence="7">The sequence shown here is derived from an EMBL/GenBank/DDBJ whole genome shotgun (WGS) entry which is preliminary data.</text>
</comment>
<keyword evidence="4" id="KW-0418">Kinase</keyword>
<proteinExistence type="inferred from homology"/>
<dbReference type="InterPro" id="IPR011009">
    <property type="entry name" value="Kinase-like_dom_sf"/>
</dbReference>
<dbReference type="EMBL" id="CM029041">
    <property type="protein sequence ID" value="KAG2630377.1"/>
    <property type="molecule type" value="Genomic_DNA"/>
</dbReference>
<feature type="domain" description="Protein kinase" evidence="6">
    <location>
        <begin position="1"/>
        <end position="152"/>
    </location>
</feature>
<sequence>MHGMEIVHRDIKGGNILVGPNGEVKLADFGLAKHISYEAAIHSFKGSAFWMAPEVIKSNGSGRGYNLLADIWSLACTVIEMATGHHPWHEHCRPGEPCHPPEAGVFWTANSDGTPEIPESLSEEGKDFLRKCLRRDPESRPTAAQLMDHPFVRDYFASMESQPSLPLASASLRRRQGQIHI</sequence>
<dbReference type="PANTHER" id="PTHR48016:SF8">
    <property type="entry name" value="MITOGEN-ACTIVATED PROTEIN KINASE KINASE KINASE 3"/>
    <property type="match status" value="1"/>
</dbReference>
<dbReference type="SUPFAM" id="SSF56112">
    <property type="entry name" value="Protein kinase-like (PK-like)"/>
    <property type="match status" value="1"/>
</dbReference>
<dbReference type="InterPro" id="IPR000719">
    <property type="entry name" value="Prot_kinase_dom"/>
</dbReference>
<dbReference type="AlphaFoldDB" id="A0A8T0V7M5"/>
<dbReference type="EMBL" id="CM029041">
    <property type="protein sequence ID" value="KAG2630378.1"/>
    <property type="molecule type" value="Genomic_DNA"/>
</dbReference>
<comment type="similarity">
    <text evidence="1">Belongs to the protein kinase superfamily. STE Ser/Thr protein kinase family. MAP kinase kinase kinase subfamily.</text>
</comment>
<evidence type="ECO:0000313" key="8">
    <source>
        <dbReference type="Proteomes" id="UP000823388"/>
    </source>
</evidence>
<dbReference type="Proteomes" id="UP000823388">
    <property type="component" value="Chromosome 3K"/>
</dbReference>
<dbReference type="PROSITE" id="PS00108">
    <property type="entry name" value="PROTEIN_KINASE_ST"/>
    <property type="match status" value="1"/>
</dbReference>
<dbReference type="SMART" id="SM00220">
    <property type="entry name" value="S_TKc"/>
    <property type="match status" value="1"/>
</dbReference>
<evidence type="ECO:0000256" key="3">
    <source>
        <dbReference type="ARBA" id="ARBA00022741"/>
    </source>
</evidence>
<dbReference type="Gene3D" id="1.10.510.10">
    <property type="entry name" value="Transferase(Phosphotransferase) domain 1"/>
    <property type="match status" value="1"/>
</dbReference>
<dbReference type="GO" id="GO:0004709">
    <property type="term" value="F:MAP kinase kinase kinase activity"/>
    <property type="evidence" value="ECO:0007669"/>
    <property type="project" value="TreeGrafter"/>
</dbReference>
<dbReference type="PROSITE" id="PS50011">
    <property type="entry name" value="PROTEIN_KINASE_DOM"/>
    <property type="match status" value="1"/>
</dbReference>
<evidence type="ECO:0000256" key="5">
    <source>
        <dbReference type="ARBA" id="ARBA00022840"/>
    </source>
</evidence>
<keyword evidence="8" id="KW-1185">Reference proteome</keyword>
<evidence type="ECO:0000256" key="4">
    <source>
        <dbReference type="ARBA" id="ARBA00022777"/>
    </source>
</evidence>
<keyword evidence="2" id="KW-0808">Transferase</keyword>
<name>A0A8T0V7M5_PANVG</name>
<evidence type="ECO:0000259" key="6">
    <source>
        <dbReference type="PROSITE" id="PS50011"/>
    </source>
</evidence>
<dbReference type="PANTHER" id="PTHR48016">
    <property type="entry name" value="MAP KINASE KINASE KINASE SSK2-RELATED-RELATED"/>
    <property type="match status" value="1"/>
</dbReference>
<keyword evidence="5" id="KW-0067">ATP-binding</keyword>
<dbReference type="Pfam" id="PF00069">
    <property type="entry name" value="Pkinase"/>
    <property type="match status" value="1"/>
</dbReference>
<evidence type="ECO:0000313" key="7">
    <source>
        <dbReference type="EMBL" id="KAG2630377.1"/>
    </source>
</evidence>
<accession>A0A8T0V7M5</accession>
<dbReference type="GO" id="GO:0005524">
    <property type="term" value="F:ATP binding"/>
    <property type="evidence" value="ECO:0007669"/>
    <property type="project" value="UniProtKB-KW"/>
</dbReference>
<dbReference type="InterPro" id="IPR050538">
    <property type="entry name" value="MAP_kinase_kinase_kinase"/>
</dbReference>
<dbReference type="InterPro" id="IPR008271">
    <property type="entry name" value="Ser/Thr_kinase_AS"/>
</dbReference>
<dbReference type="GO" id="GO:0005737">
    <property type="term" value="C:cytoplasm"/>
    <property type="evidence" value="ECO:0007669"/>
    <property type="project" value="TreeGrafter"/>
</dbReference>
<gene>
    <name evidence="7" type="ORF">PVAP13_3KG485600</name>
</gene>
<evidence type="ECO:0000256" key="1">
    <source>
        <dbReference type="ARBA" id="ARBA00006529"/>
    </source>
</evidence>
<evidence type="ECO:0000256" key="2">
    <source>
        <dbReference type="ARBA" id="ARBA00022679"/>
    </source>
</evidence>
<organism evidence="7 8">
    <name type="scientific">Panicum virgatum</name>
    <name type="common">Blackwell switchgrass</name>
    <dbReference type="NCBI Taxonomy" id="38727"/>
    <lineage>
        <taxon>Eukaryota</taxon>
        <taxon>Viridiplantae</taxon>
        <taxon>Streptophyta</taxon>
        <taxon>Embryophyta</taxon>
        <taxon>Tracheophyta</taxon>
        <taxon>Spermatophyta</taxon>
        <taxon>Magnoliopsida</taxon>
        <taxon>Liliopsida</taxon>
        <taxon>Poales</taxon>
        <taxon>Poaceae</taxon>
        <taxon>PACMAD clade</taxon>
        <taxon>Panicoideae</taxon>
        <taxon>Panicodae</taxon>
        <taxon>Paniceae</taxon>
        <taxon>Panicinae</taxon>
        <taxon>Panicum</taxon>
        <taxon>Panicum sect. Hiantes</taxon>
    </lineage>
</organism>
<keyword evidence="3" id="KW-0547">Nucleotide-binding</keyword>